<keyword evidence="4" id="KW-0732">Signal</keyword>
<keyword evidence="2" id="KW-1015">Disulfide bond</keyword>
<dbReference type="SMART" id="SM00452">
    <property type="entry name" value="STI"/>
    <property type="match status" value="1"/>
</dbReference>
<evidence type="ECO:0000256" key="4">
    <source>
        <dbReference type="SAM" id="SignalP"/>
    </source>
</evidence>
<dbReference type="PANTHER" id="PTHR33107:SF81">
    <property type="entry name" value="TRYPSIN INHIBITOR A"/>
    <property type="match status" value="1"/>
</dbReference>
<dbReference type="EMBL" id="JAKOGI010000420">
    <property type="protein sequence ID" value="KAJ8435365.1"/>
    <property type="molecule type" value="Genomic_DNA"/>
</dbReference>
<sequence>MATKNLVPTATTLFLLLLTLTTADTASDLVRDVEGKPLKVGSEYYIRRAVGFFGGIGKSRRRGPCPLYVIEYQNPGHKGDPVKFVPVNKTQKEIHLSSNIKIDSGKSAICRSNGFWRVIFDAYNRRNVIIASGNSSDARTTFRIEKTQGPLNAYKIVYPLPTTPTRRSYLTVFRDRLSRLKLVGLTDNSARAVVFVFYKKKKDVSIIKPSPSASNAMAAGWRSSAPHRRQPSPKKSAQGIKECKTSILPPEDHSKKSDEIILGFEEFEDDKTSSDEVYALMASRICWRRC</sequence>
<dbReference type="SUPFAM" id="SSF50386">
    <property type="entry name" value="STI-like"/>
    <property type="match status" value="1"/>
</dbReference>
<organism evidence="5 6">
    <name type="scientific">Carnegiea gigantea</name>
    <dbReference type="NCBI Taxonomy" id="171969"/>
    <lineage>
        <taxon>Eukaryota</taxon>
        <taxon>Viridiplantae</taxon>
        <taxon>Streptophyta</taxon>
        <taxon>Embryophyta</taxon>
        <taxon>Tracheophyta</taxon>
        <taxon>Spermatophyta</taxon>
        <taxon>Magnoliopsida</taxon>
        <taxon>eudicotyledons</taxon>
        <taxon>Gunneridae</taxon>
        <taxon>Pentapetalae</taxon>
        <taxon>Caryophyllales</taxon>
        <taxon>Cactineae</taxon>
        <taxon>Cactaceae</taxon>
        <taxon>Cactoideae</taxon>
        <taxon>Echinocereeae</taxon>
        <taxon>Carnegiea</taxon>
    </lineage>
</organism>
<dbReference type="Gene3D" id="2.80.10.50">
    <property type="match status" value="1"/>
</dbReference>
<feature type="region of interest" description="Disordered" evidence="3">
    <location>
        <begin position="210"/>
        <end position="254"/>
    </location>
</feature>
<dbReference type="Pfam" id="PF00197">
    <property type="entry name" value="Kunitz_legume"/>
    <property type="match status" value="1"/>
</dbReference>
<keyword evidence="6" id="KW-1185">Reference proteome</keyword>
<dbReference type="PROSITE" id="PS00283">
    <property type="entry name" value="SOYBEAN_KUNITZ"/>
    <property type="match status" value="1"/>
</dbReference>
<comment type="caution">
    <text evidence="5">The sequence shown here is derived from an EMBL/GenBank/DDBJ whole genome shotgun (WGS) entry which is preliminary data.</text>
</comment>
<evidence type="ECO:0000313" key="6">
    <source>
        <dbReference type="Proteomes" id="UP001153076"/>
    </source>
</evidence>
<dbReference type="CDD" id="cd00178">
    <property type="entry name" value="beta-trefoil_STI"/>
    <property type="match status" value="1"/>
</dbReference>
<dbReference type="GO" id="GO:0004866">
    <property type="term" value="F:endopeptidase inhibitor activity"/>
    <property type="evidence" value="ECO:0007669"/>
    <property type="project" value="InterPro"/>
</dbReference>
<evidence type="ECO:0000256" key="3">
    <source>
        <dbReference type="SAM" id="MobiDB-lite"/>
    </source>
</evidence>
<comment type="similarity">
    <text evidence="1">Belongs to the protease inhibitor I3 (leguminous Kunitz-type inhibitor) family.</text>
</comment>
<dbReference type="InterPro" id="IPR002160">
    <property type="entry name" value="Prot_inh_Kunz-lg"/>
</dbReference>
<evidence type="ECO:0000256" key="1">
    <source>
        <dbReference type="ARBA" id="ARBA00005440"/>
    </source>
</evidence>
<protein>
    <submittedName>
        <fullName evidence="5">Uncharacterized protein</fullName>
    </submittedName>
</protein>
<dbReference type="InterPro" id="IPR011065">
    <property type="entry name" value="Kunitz_inhibitor_STI-like_sf"/>
</dbReference>
<reference evidence="5" key="1">
    <citation type="submission" date="2022-04" db="EMBL/GenBank/DDBJ databases">
        <title>Carnegiea gigantea Genome sequencing and assembly v2.</title>
        <authorList>
            <person name="Copetti D."/>
            <person name="Sanderson M.J."/>
            <person name="Burquez A."/>
            <person name="Wojciechowski M.F."/>
        </authorList>
    </citation>
    <scope>NUCLEOTIDE SEQUENCE</scope>
    <source>
        <strain evidence="5">SGP5-SGP5p</strain>
        <tissue evidence="5">Aerial part</tissue>
    </source>
</reference>
<dbReference type="Proteomes" id="UP001153076">
    <property type="component" value="Unassembled WGS sequence"/>
</dbReference>
<evidence type="ECO:0000313" key="5">
    <source>
        <dbReference type="EMBL" id="KAJ8435365.1"/>
    </source>
</evidence>
<feature type="chain" id="PRO_5040149637" evidence="4">
    <location>
        <begin position="26"/>
        <end position="290"/>
    </location>
</feature>
<name>A0A9Q1K226_9CARY</name>
<proteinExistence type="inferred from homology"/>
<gene>
    <name evidence="5" type="ORF">Cgig2_024352</name>
</gene>
<accession>A0A9Q1K226</accession>
<dbReference type="PANTHER" id="PTHR33107">
    <property type="entry name" value="KUNITZ TRYPSIN INHIBITOR 2"/>
    <property type="match status" value="1"/>
</dbReference>
<evidence type="ECO:0000256" key="2">
    <source>
        <dbReference type="ARBA" id="ARBA00023157"/>
    </source>
</evidence>
<dbReference type="InterPro" id="IPR056368">
    <property type="entry name" value="KTI1"/>
</dbReference>
<dbReference type="AlphaFoldDB" id="A0A9Q1K226"/>
<feature type="signal peptide" evidence="4">
    <location>
        <begin position="1"/>
        <end position="25"/>
    </location>
</feature>